<feature type="compositionally biased region" description="Low complexity" evidence="1">
    <location>
        <begin position="90"/>
        <end position="104"/>
    </location>
</feature>
<dbReference type="AlphaFoldDB" id="A0A3A4KPE7"/>
<gene>
    <name evidence="3" type="ORF">D5S18_09165</name>
</gene>
<feature type="compositionally biased region" description="Pro residues" evidence="1">
    <location>
        <begin position="105"/>
        <end position="114"/>
    </location>
</feature>
<accession>A0A3A4KPE7</accession>
<evidence type="ECO:0000313" key="3">
    <source>
        <dbReference type="EMBL" id="RJO76472.1"/>
    </source>
</evidence>
<feature type="region of interest" description="Disordered" evidence="1">
    <location>
        <begin position="1"/>
        <end position="40"/>
    </location>
</feature>
<dbReference type="EMBL" id="QZFU01000016">
    <property type="protein sequence ID" value="RJO76472.1"/>
    <property type="molecule type" value="Genomic_DNA"/>
</dbReference>
<name>A0A3A4KPE7_9NOCA</name>
<evidence type="ECO:0000259" key="2">
    <source>
        <dbReference type="Pfam" id="PF14016"/>
    </source>
</evidence>
<feature type="region of interest" description="Disordered" evidence="1">
    <location>
        <begin position="70"/>
        <end position="119"/>
    </location>
</feature>
<keyword evidence="4" id="KW-1185">Reference proteome</keyword>
<comment type="caution">
    <text evidence="3">The sequence shown here is derived from an EMBL/GenBank/DDBJ whole genome shotgun (WGS) entry which is preliminary data.</text>
</comment>
<dbReference type="InterPro" id="IPR025326">
    <property type="entry name" value="DUF4232"/>
</dbReference>
<feature type="domain" description="DUF4232" evidence="2">
    <location>
        <begin position="120"/>
        <end position="250"/>
    </location>
</feature>
<proteinExistence type="predicted"/>
<reference evidence="3 4" key="1">
    <citation type="submission" date="2018-09" db="EMBL/GenBank/DDBJ databases">
        <title>YIM PH21274 draft genome.</title>
        <authorList>
            <person name="Miao C."/>
        </authorList>
    </citation>
    <scope>NUCLEOTIDE SEQUENCE [LARGE SCALE GENOMIC DNA]</scope>
    <source>
        <strain evidence="3 4">YIM PH 21724</strain>
    </source>
</reference>
<sequence length="254" mass="25387">MCPLLPPTSTSNTAWTTADRCDGRPLHRSAHRPHPDSQPRRTGLLYCGFMRLTAVAVLAFAAVATACGSGSNSSPGSLTQPGPSTPSAVATPGGSQPGPSSAPGSPDPAAPSPERPVSACTTSNLTVTLGRQEGAAGHIYAPLVFTNSGTEACTIYGYPGVSLAAGTPTATIGPGAARDTAEGAQTVTLAPGASAQATMRYTQAGNYPCERTKATALLIYPPDQTTAIAVPFTADACTAPPVALLTIGSVKPAA</sequence>
<feature type="compositionally biased region" description="Polar residues" evidence="1">
    <location>
        <begin position="7"/>
        <end position="16"/>
    </location>
</feature>
<feature type="compositionally biased region" description="Polar residues" evidence="1">
    <location>
        <begin position="70"/>
        <end position="88"/>
    </location>
</feature>
<protein>
    <submittedName>
        <fullName evidence="3">DUF4232 domain-containing protein</fullName>
    </submittedName>
</protein>
<dbReference type="Proteomes" id="UP000266677">
    <property type="component" value="Unassembled WGS sequence"/>
</dbReference>
<evidence type="ECO:0000256" key="1">
    <source>
        <dbReference type="SAM" id="MobiDB-lite"/>
    </source>
</evidence>
<dbReference type="Pfam" id="PF14016">
    <property type="entry name" value="DUF4232"/>
    <property type="match status" value="1"/>
</dbReference>
<evidence type="ECO:0000313" key="4">
    <source>
        <dbReference type="Proteomes" id="UP000266677"/>
    </source>
</evidence>
<organism evidence="3 4">
    <name type="scientific">Nocardia panacis</name>
    <dbReference type="NCBI Taxonomy" id="2340916"/>
    <lineage>
        <taxon>Bacteria</taxon>
        <taxon>Bacillati</taxon>
        <taxon>Actinomycetota</taxon>
        <taxon>Actinomycetes</taxon>
        <taxon>Mycobacteriales</taxon>
        <taxon>Nocardiaceae</taxon>
        <taxon>Nocardia</taxon>
    </lineage>
</organism>